<evidence type="ECO:0000313" key="3">
    <source>
        <dbReference type="EMBL" id="TDT17931.1"/>
    </source>
</evidence>
<comment type="caution">
    <text evidence="3">The sequence shown here is derived from an EMBL/GenBank/DDBJ whole genome shotgun (WGS) entry which is preliminary data.</text>
</comment>
<evidence type="ECO:0000313" key="4">
    <source>
        <dbReference type="Proteomes" id="UP000294558"/>
    </source>
</evidence>
<keyword evidence="4" id="KW-1185">Reference proteome</keyword>
<dbReference type="SUPFAM" id="SSF52402">
    <property type="entry name" value="Adenine nucleotide alpha hydrolases-like"/>
    <property type="match status" value="2"/>
</dbReference>
<dbReference type="EMBL" id="SOAU01000001">
    <property type="protein sequence ID" value="TDT17931.1"/>
    <property type="molecule type" value="Genomic_DNA"/>
</dbReference>
<name>A0A4R7I2Y4_9ACTN</name>
<proteinExistence type="inferred from homology"/>
<dbReference type="Proteomes" id="UP000294558">
    <property type="component" value="Unassembled WGS sequence"/>
</dbReference>
<accession>A0A4R7I2Y4</accession>
<feature type="domain" description="UspA" evidence="2">
    <location>
        <begin position="1"/>
        <end position="124"/>
    </location>
</feature>
<dbReference type="OrthoDB" id="9792500at2"/>
<dbReference type="Pfam" id="PF00582">
    <property type="entry name" value="Usp"/>
    <property type="match status" value="2"/>
</dbReference>
<dbReference type="InterPro" id="IPR006015">
    <property type="entry name" value="Universal_stress_UspA"/>
</dbReference>
<dbReference type="AlphaFoldDB" id="A0A4R7I2Y4"/>
<organism evidence="3 4">
    <name type="scientific">Ilumatobacter fluminis</name>
    <dbReference type="NCBI Taxonomy" id="467091"/>
    <lineage>
        <taxon>Bacteria</taxon>
        <taxon>Bacillati</taxon>
        <taxon>Actinomycetota</taxon>
        <taxon>Acidimicrobiia</taxon>
        <taxon>Acidimicrobiales</taxon>
        <taxon>Ilumatobacteraceae</taxon>
        <taxon>Ilumatobacter</taxon>
    </lineage>
</organism>
<dbReference type="CDD" id="cd00293">
    <property type="entry name" value="USP-like"/>
    <property type="match status" value="2"/>
</dbReference>
<dbReference type="InterPro" id="IPR014729">
    <property type="entry name" value="Rossmann-like_a/b/a_fold"/>
</dbReference>
<dbReference type="PANTHER" id="PTHR46268:SF6">
    <property type="entry name" value="UNIVERSAL STRESS PROTEIN UP12"/>
    <property type="match status" value="1"/>
</dbReference>
<feature type="domain" description="UspA" evidence="2">
    <location>
        <begin position="140"/>
        <end position="262"/>
    </location>
</feature>
<evidence type="ECO:0000256" key="1">
    <source>
        <dbReference type="ARBA" id="ARBA00008791"/>
    </source>
</evidence>
<dbReference type="InterPro" id="IPR006016">
    <property type="entry name" value="UspA"/>
</dbReference>
<dbReference type="PANTHER" id="PTHR46268">
    <property type="entry name" value="STRESS RESPONSE PROTEIN NHAX"/>
    <property type="match status" value="1"/>
</dbReference>
<dbReference type="Gene3D" id="3.40.50.620">
    <property type="entry name" value="HUPs"/>
    <property type="match status" value="2"/>
</dbReference>
<dbReference type="PRINTS" id="PR01438">
    <property type="entry name" value="UNVRSLSTRESS"/>
</dbReference>
<comment type="similarity">
    <text evidence="1">Belongs to the universal stress protein A family.</text>
</comment>
<reference evidence="3 4" key="1">
    <citation type="submission" date="2019-03" db="EMBL/GenBank/DDBJ databases">
        <title>Sequencing the genomes of 1000 actinobacteria strains.</title>
        <authorList>
            <person name="Klenk H.-P."/>
        </authorList>
    </citation>
    <scope>NUCLEOTIDE SEQUENCE [LARGE SCALE GENOMIC DNA]</scope>
    <source>
        <strain evidence="3 4">DSM 18936</strain>
    </source>
</reference>
<dbReference type="RefSeq" id="WP_133870183.1">
    <property type="nucleotide sequence ID" value="NZ_SOAU01000001.1"/>
</dbReference>
<evidence type="ECO:0000259" key="2">
    <source>
        <dbReference type="Pfam" id="PF00582"/>
    </source>
</evidence>
<sequence length="270" mass="28645">MFQHVVVPIDDSEAAWRAVPIAARMASAVDGKLDVVTVVDRVGEVENEQMTLRTGLERLGKLSVDARADVLVHDSIATAIAEHVESLNGAIVVMSSHGHGRSASVLGSTTDDVLRELYGPVVVVGPQVADDAGALDGSYVVPLDGSPLAAAVLPIVTAWSVEFGGTPWLLEVIDANAVTPSDMQDSAYVARRARETKRTTGHEVQFEAVHHKHPAQAITQFVEQNGASLVFATTHGRTGMSRLRSGSVAADIVRHARCPVVLHRPPELPG</sequence>
<protein>
    <submittedName>
        <fullName evidence="3">Nucleotide-binding universal stress UspA family protein</fullName>
    </submittedName>
</protein>
<gene>
    <name evidence="3" type="ORF">BDK89_3544</name>
</gene>